<evidence type="ECO:0000256" key="8">
    <source>
        <dbReference type="ARBA" id="ARBA00022840"/>
    </source>
</evidence>
<feature type="domain" description="Cytidyltransferase-like" evidence="12">
    <location>
        <begin position="5"/>
        <end position="167"/>
    </location>
</feature>
<organism evidence="13 14">
    <name type="scientific">Candidatus [Bacteroides] periocalifornicus</name>
    <dbReference type="NCBI Taxonomy" id="1702214"/>
    <lineage>
        <taxon>Bacteria</taxon>
        <taxon>Pseudomonadati</taxon>
        <taxon>Bacteroidota</taxon>
    </lineage>
</organism>
<evidence type="ECO:0000256" key="9">
    <source>
        <dbReference type="ARBA" id="ARBA00023027"/>
    </source>
</evidence>
<protein>
    <recommendedName>
        <fullName evidence="11">Probable nicotinate-nucleotide adenylyltransferase</fullName>
        <ecNumber evidence="11">2.7.7.18</ecNumber>
    </recommendedName>
    <alternativeName>
        <fullName evidence="11">Deamido-NAD(+) diphosphorylase</fullName>
    </alternativeName>
    <alternativeName>
        <fullName evidence="11">Deamido-NAD(+) pyrophosphorylase</fullName>
    </alternativeName>
    <alternativeName>
        <fullName evidence="11">Nicotinate mononucleotide adenylyltransferase</fullName>
        <shortName evidence="11">NaMN adenylyltransferase</shortName>
    </alternativeName>
</protein>
<dbReference type="SUPFAM" id="SSF52374">
    <property type="entry name" value="Nucleotidylyl transferase"/>
    <property type="match status" value="1"/>
</dbReference>
<comment type="pathway">
    <text evidence="2 11">Cofactor biosynthesis; NAD(+) biosynthesis; deamido-NAD(+) from nicotinate D-ribonucleotide: step 1/1.</text>
</comment>
<evidence type="ECO:0000256" key="6">
    <source>
        <dbReference type="ARBA" id="ARBA00022695"/>
    </source>
</evidence>
<comment type="function">
    <text evidence="1 11">Catalyzes the reversible adenylation of nicotinate mononucleotide (NaMN) to nicotinic acid adenine dinucleotide (NaAD).</text>
</comment>
<evidence type="ECO:0000256" key="3">
    <source>
        <dbReference type="ARBA" id="ARBA00009014"/>
    </source>
</evidence>
<dbReference type="InterPro" id="IPR014729">
    <property type="entry name" value="Rossmann-like_a/b/a_fold"/>
</dbReference>
<comment type="catalytic activity">
    <reaction evidence="10 11">
        <text>nicotinate beta-D-ribonucleotide + ATP + H(+) = deamido-NAD(+) + diphosphate</text>
        <dbReference type="Rhea" id="RHEA:22860"/>
        <dbReference type="ChEBI" id="CHEBI:15378"/>
        <dbReference type="ChEBI" id="CHEBI:30616"/>
        <dbReference type="ChEBI" id="CHEBI:33019"/>
        <dbReference type="ChEBI" id="CHEBI:57502"/>
        <dbReference type="ChEBI" id="CHEBI:58437"/>
        <dbReference type="EC" id="2.7.7.18"/>
    </reaction>
</comment>
<keyword evidence="8 11" id="KW-0067">ATP-binding</keyword>
<gene>
    <name evidence="11" type="primary">nadD</name>
    <name evidence="13" type="ORF">AL399_06345</name>
</gene>
<name>A0A0Q4B6H6_9BACT</name>
<dbReference type="EMBL" id="LIIK01000029">
    <property type="protein sequence ID" value="KQM08603.1"/>
    <property type="molecule type" value="Genomic_DNA"/>
</dbReference>
<dbReference type="GO" id="GO:0004515">
    <property type="term" value="F:nicotinate-nucleotide adenylyltransferase activity"/>
    <property type="evidence" value="ECO:0007669"/>
    <property type="project" value="UniProtKB-UniRule"/>
</dbReference>
<proteinExistence type="inferred from homology"/>
<evidence type="ECO:0000256" key="7">
    <source>
        <dbReference type="ARBA" id="ARBA00022741"/>
    </source>
</evidence>
<dbReference type="PANTHER" id="PTHR39321">
    <property type="entry name" value="NICOTINATE-NUCLEOTIDE ADENYLYLTRANSFERASE-RELATED"/>
    <property type="match status" value="1"/>
</dbReference>
<keyword evidence="14" id="KW-1185">Reference proteome</keyword>
<dbReference type="STRING" id="1702214.AL399_06345"/>
<dbReference type="InterPro" id="IPR005248">
    <property type="entry name" value="NadD/NMNAT"/>
</dbReference>
<dbReference type="NCBIfam" id="TIGR00125">
    <property type="entry name" value="cyt_tran_rel"/>
    <property type="match status" value="1"/>
</dbReference>
<dbReference type="PANTHER" id="PTHR39321:SF3">
    <property type="entry name" value="PHOSPHOPANTETHEINE ADENYLYLTRANSFERASE"/>
    <property type="match status" value="1"/>
</dbReference>
<accession>A0A0Q4B6H6</accession>
<dbReference type="Proteomes" id="UP000054172">
    <property type="component" value="Unassembled WGS sequence"/>
</dbReference>
<dbReference type="EC" id="2.7.7.18" evidence="11"/>
<reference evidence="13" key="1">
    <citation type="submission" date="2015-08" db="EMBL/GenBank/DDBJ databases">
        <title>Candidatus Bacteriodes Periocalifornicus.</title>
        <authorList>
            <person name="McLean J.S."/>
            <person name="Kelley S."/>
        </authorList>
    </citation>
    <scope>NUCLEOTIDE SEQUENCE [LARGE SCALE GENOMIC DNA]</scope>
    <source>
        <strain evidence="13">12B</strain>
    </source>
</reference>
<dbReference type="GO" id="GO:0005524">
    <property type="term" value="F:ATP binding"/>
    <property type="evidence" value="ECO:0007669"/>
    <property type="project" value="UniProtKB-KW"/>
</dbReference>
<comment type="caution">
    <text evidence="13">The sequence shown here is derived from an EMBL/GenBank/DDBJ whole genome shotgun (WGS) entry which is preliminary data.</text>
</comment>
<dbReference type="HAMAP" id="MF_00244">
    <property type="entry name" value="NaMN_adenylyltr"/>
    <property type="match status" value="1"/>
</dbReference>
<dbReference type="NCBIfam" id="TIGR00482">
    <property type="entry name" value="nicotinate (nicotinamide) nucleotide adenylyltransferase"/>
    <property type="match status" value="1"/>
</dbReference>
<evidence type="ECO:0000256" key="2">
    <source>
        <dbReference type="ARBA" id="ARBA00005019"/>
    </source>
</evidence>
<dbReference type="CDD" id="cd02165">
    <property type="entry name" value="NMNAT"/>
    <property type="match status" value="1"/>
</dbReference>
<evidence type="ECO:0000256" key="11">
    <source>
        <dbReference type="HAMAP-Rule" id="MF_00244"/>
    </source>
</evidence>
<evidence type="ECO:0000256" key="5">
    <source>
        <dbReference type="ARBA" id="ARBA00022679"/>
    </source>
</evidence>
<sequence length="187" mass="21164">MRVGLFFGTFDPLHNGHLAVAGYFLAEEYVDEVWLVPSPQNPLKDASKIASIEKRIANIQRALNAVGERRLRVCDIEAKMPTPSYTVRTLRQLGKKFPGATFSLIMGADTATTLHQWREVNKLLNNWDILIYPRRGYQVDKNLLAMCVRMQMVDAPLFEISATQVRQLRAQGKSWRCFVPAGSGERA</sequence>
<keyword evidence="9 11" id="KW-0520">NAD</keyword>
<keyword evidence="7 11" id="KW-0547">Nucleotide-binding</keyword>
<dbReference type="PATRIC" id="fig|1702214.3.peg.567"/>
<keyword evidence="4 11" id="KW-0662">Pyridine nucleotide biosynthesis</keyword>
<dbReference type="Gene3D" id="3.40.50.620">
    <property type="entry name" value="HUPs"/>
    <property type="match status" value="1"/>
</dbReference>
<comment type="similarity">
    <text evidence="3 11">Belongs to the NadD family.</text>
</comment>
<dbReference type="InterPro" id="IPR004821">
    <property type="entry name" value="Cyt_trans-like"/>
</dbReference>
<dbReference type="UniPathway" id="UPA00253">
    <property type="reaction ID" value="UER00332"/>
</dbReference>
<evidence type="ECO:0000313" key="14">
    <source>
        <dbReference type="Proteomes" id="UP000054172"/>
    </source>
</evidence>
<dbReference type="AlphaFoldDB" id="A0A0Q4B6H6"/>
<dbReference type="GO" id="GO:0009435">
    <property type="term" value="P:NAD+ biosynthetic process"/>
    <property type="evidence" value="ECO:0007669"/>
    <property type="project" value="UniProtKB-UniRule"/>
</dbReference>
<keyword evidence="6 11" id="KW-0548">Nucleotidyltransferase</keyword>
<evidence type="ECO:0000256" key="1">
    <source>
        <dbReference type="ARBA" id="ARBA00002324"/>
    </source>
</evidence>
<keyword evidence="5 11" id="KW-0808">Transferase</keyword>
<dbReference type="Pfam" id="PF01467">
    <property type="entry name" value="CTP_transf_like"/>
    <property type="match status" value="1"/>
</dbReference>
<evidence type="ECO:0000259" key="12">
    <source>
        <dbReference type="Pfam" id="PF01467"/>
    </source>
</evidence>
<evidence type="ECO:0000313" key="13">
    <source>
        <dbReference type="EMBL" id="KQM08603.1"/>
    </source>
</evidence>
<evidence type="ECO:0000256" key="4">
    <source>
        <dbReference type="ARBA" id="ARBA00022642"/>
    </source>
</evidence>
<evidence type="ECO:0000256" key="10">
    <source>
        <dbReference type="ARBA" id="ARBA00048721"/>
    </source>
</evidence>